<dbReference type="EMBL" id="CAFBNB010000145">
    <property type="protein sequence ID" value="CAB4933728.1"/>
    <property type="molecule type" value="Genomic_DNA"/>
</dbReference>
<evidence type="ECO:0000256" key="1">
    <source>
        <dbReference type="SAM" id="MobiDB-lite"/>
    </source>
</evidence>
<proteinExistence type="predicted"/>
<protein>
    <submittedName>
        <fullName evidence="2">Unannotated protein</fullName>
    </submittedName>
</protein>
<dbReference type="AlphaFoldDB" id="A0A6J7IR37"/>
<accession>A0A6J7IR37</accession>
<feature type="region of interest" description="Disordered" evidence="1">
    <location>
        <begin position="1"/>
        <end position="47"/>
    </location>
</feature>
<gene>
    <name evidence="2" type="ORF">UFOPK3720_00849</name>
</gene>
<evidence type="ECO:0000313" key="2">
    <source>
        <dbReference type="EMBL" id="CAB4933728.1"/>
    </source>
</evidence>
<name>A0A6J7IR37_9ZZZZ</name>
<sequence>MTEARGMAIHPSGLRSGWPANPAGSGGLDRSQQAAVESNGPGISRPG</sequence>
<reference evidence="2" key="1">
    <citation type="submission" date="2020-05" db="EMBL/GenBank/DDBJ databases">
        <authorList>
            <person name="Chiriac C."/>
            <person name="Salcher M."/>
            <person name="Ghai R."/>
            <person name="Kavagutti S V."/>
        </authorList>
    </citation>
    <scope>NUCLEOTIDE SEQUENCE</scope>
</reference>
<organism evidence="2">
    <name type="scientific">freshwater metagenome</name>
    <dbReference type="NCBI Taxonomy" id="449393"/>
    <lineage>
        <taxon>unclassified sequences</taxon>
        <taxon>metagenomes</taxon>
        <taxon>ecological metagenomes</taxon>
    </lineage>
</organism>